<feature type="transmembrane region" description="Helical" evidence="4">
    <location>
        <begin position="206"/>
        <end position="227"/>
    </location>
</feature>
<accession>A0A3N0EGR3</accession>
<dbReference type="EMBL" id="RJTM01000075">
    <property type="protein sequence ID" value="RNL87065.1"/>
    <property type="molecule type" value="Genomic_DNA"/>
</dbReference>
<dbReference type="InterPro" id="IPR000432">
    <property type="entry name" value="DNA_mismatch_repair_MutS_C"/>
</dbReference>
<protein>
    <submittedName>
        <fullName evidence="6">DNA mismatch repair protein MutS</fullName>
    </submittedName>
</protein>
<evidence type="ECO:0000256" key="2">
    <source>
        <dbReference type="ARBA" id="ARBA00022840"/>
    </source>
</evidence>
<gene>
    <name evidence="6" type="ORF">ED312_11055</name>
</gene>
<dbReference type="GO" id="GO:0030983">
    <property type="term" value="F:mismatched DNA binding"/>
    <property type="evidence" value="ECO:0007669"/>
    <property type="project" value="InterPro"/>
</dbReference>
<keyword evidence="4" id="KW-0472">Membrane</keyword>
<dbReference type="Proteomes" id="UP000267469">
    <property type="component" value="Unassembled WGS sequence"/>
</dbReference>
<feature type="domain" description="DNA mismatch repair proteins mutS family" evidence="5">
    <location>
        <begin position="415"/>
        <end position="587"/>
    </location>
</feature>
<comment type="caution">
    <text evidence="6">The sequence shown here is derived from an EMBL/GenBank/DDBJ whole genome shotgun (WGS) entry which is preliminary data.</text>
</comment>
<keyword evidence="7" id="KW-1185">Reference proteome</keyword>
<dbReference type="RefSeq" id="WP_123216080.1">
    <property type="nucleotide sequence ID" value="NZ_RJTM01000075.1"/>
</dbReference>
<evidence type="ECO:0000256" key="4">
    <source>
        <dbReference type="SAM" id="Phobius"/>
    </source>
</evidence>
<dbReference type="GO" id="GO:0005524">
    <property type="term" value="F:ATP binding"/>
    <property type="evidence" value="ECO:0007669"/>
    <property type="project" value="UniProtKB-KW"/>
</dbReference>
<evidence type="ECO:0000313" key="7">
    <source>
        <dbReference type="Proteomes" id="UP000267469"/>
    </source>
</evidence>
<sequence>MSSPLSVYQNNIRQYQETLDKVKKQLLVSSIFRLVVFFAFLFLVYSFFGNIRLMAGGILTGIVIFLFLVSRHTNLQRRKRKLQELITLNETEIEVLYRLFGHLPEGNEFADAAHAFSQDIDLFGSRSFFQYLNRTALTSGRKKLAELLTSNDTGDIPLKQEAVRELGGKIEFRHEFTAIARMINTETSAGAITDWLKNYRTFLPSFMRWFPTFFSVISVCLISLYFLDFVSGFTVFMFFLLGLAITTTRLKKINQLSMHVAKVQDTFHQYYQLLAVIEKEEFSSELLRVRQEEVKQSSGKASAVLREFSKTIDALDQRNNLIFGAIGNGFLLWDLNQSYKLEKWITAYGDKVKDWFEVIHFTDAFNSLGNFAFNHPGYVFPDITSGENILRTTRAVHPLIDPAEAVKNDYRIQREEFFIITGANMAGKSTFLRTVSLQIVMANTGLPVCADTCEYTPVKLITSMRTVDSLADEASYFYAELSRLKFVVDEIKKDDYFIVLDEILKGTNSTDKAIGSRKFVEKLVASHATGIIATHDLSLCETAKNIPQVKNHYFDAEIVGDELYFDYKFKEGICRNMNASFLLRKMEIIDD</sequence>
<dbReference type="GO" id="GO:0006298">
    <property type="term" value="P:mismatch repair"/>
    <property type="evidence" value="ECO:0007669"/>
    <property type="project" value="InterPro"/>
</dbReference>
<dbReference type="GO" id="GO:0140664">
    <property type="term" value="F:ATP-dependent DNA damage sensor activity"/>
    <property type="evidence" value="ECO:0007669"/>
    <property type="project" value="InterPro"/>
</dbReference>
<dbReference type="OrthoDB" id="9802448at2"/>
<dbReference type="AlphaFoldDB" id="A0A3N0EGR3"/>
<evidence type="ECO:0000256" key="3">
    <source>
        <dbReference type="ARBA" id="ARBA00023125"/>
    </source>
</evidence>
<dbReference type="Pfam" id="PF00488">
    <property type="entry name" value="MutS_V"/>
    <property type="match status" value="1"/>
</dbReference>
<evidence type="ECO:0000313" key="6">
    <source>
        <dbReference type="EMBL" id="RNL87065.1"/>
    </source>
</evidence>
<dbReference type="SUPFAM" id="SSF52540">
    <property type="entry name" value="P-loop containing nucleoside triphosphate hydrolases"/>
    <property type="match status" value="1"/>
</dbReference>
<feature type="transmembrane region" description="Helical" evidence="4">
    <location>
        <begin position="26"/>
        <end position="45"/>
    </location>
</feature>
<evidence type="ECO:0000256" key="1">
    <source>
        <dbReference type="ARBA" id="ARBA00022741"/>
    </source>
</evidence>
<keyword evidence="3" id="KW-0238">DNA-binding</keyword>
<dbReference type="PANTHER" id="PTHR11361:SF99">
    <property type="entry name" value="DNA MISMATCH REPAIR PROTEIN"/>
    <property type="match status" value="1"/>
</dbReference>
<keyword evidence="4" id="KW-0812">Transmembrane</keyword>
<organism evidence="6 7">
    <name type="scientific">Sinomicrobium pectinilyticum</name>
    <dbReference type="NCBI Taxonomy" id="1084421"/>
    <lineage>
        <taxon>Bacteria</taxon>
        <taxon>Pseudomonadati</taxon>
        <taxon>Bacteroidota</taxon>
        <taxon>Flavobacteriia</taxon>
        <taxon>Flavobacteriales</taxon>
        <taxon>Flavobacteriaceae</taxon>
        <taxon>Sinomicrobium</taxon>
    </lineage>
</organism>
<dbReference type="PANTHER" id="PTHR11361">
    <property type="entry name" value="DNA MISMATCH REPAIR PROTEIN MUTS FAMILY MEMBER"/>
    <property type="match status" value="1"/>
</dbReference>
<keyword evidence="4" id="KW-1133">Transmembrane helix</keyword>
<feature type="transmembrane region" description="Helical" evidence="4">
    <location>
        <begin position="51"/>
        <end position="70"/>
    </location>
</feature>
<dbReference type="Gene3D" id="3.40.50.300">
    <property type="entry name" value="P-loop containing nucleotide triphosphate hydrolases"/>
    <property type="match status" value="1"/>
</dbReference>
<dbReference type="InterPro" id="IPR027417">
    <property type="entry name" value="P-loop_NTPase"/>
</dbReference>
<dbReference type="SMART" id="SM00534">
    <property type="entry name" value="MUTSac"/>
    <property type="match status" value="1"/>
</dbReference>
<keyword evidence="1" id="KW-0547">Nucleotide-binding</keyword>
<evidence type="ECO:0000259" key="5">
    <source>
        <dbReference type="SMART" id="SM00534"/>
    </source>
</evidence>
<name>A0A3N0EGR3_SINP1</name>
<proteinExistence type="predicted"/>
<reference evidence="6 7" key="1">
    <citation type="submission" date="2018-10" db="EMBL/GenBank/DDBJ databases">
        <title>Sinomicrobium pectinilyticum sp. nov., a pectinase-producing bacterium isolated from alkaline and saline soil, and emended description of the genus Sinomicrobium.</title>
        <authorList>
            <person name="Cheng B."/>
            <person name="Li C."/>
            <person name="Lai Q."/>
            <person name="Du M."/>
            <person name="Shao Z."/>
            <person name="Xu P."/>
            <person name="Yang C."/>
        </authorList>
    </citation>
    <scope>NUCLEOTIDE SEQUENCE [LARGE SCALE GENOMIC DNA]</scope>
    <source>
        <strain evidence="6 7">5DNS001</strain>
    </source>
</reference>
<dbReference type="InterPro" id="IPR045076">
    <property type="entry name" value="MutS"/>
</dbReference>
<dbReference type="GO" id="GO:0005829">
    <property type="term" value="C:cytosol"/>
    <property type="evidence" value="ECO:0007669"/>
    <property type="project" value="TreeGrafter"/>
</dbReference>
<keyword evidence="2" id="KW-0067">ATP-binding</keyword>